<name>A0A6I5NAY9_9BIFI</name>
<proteinExistence type="predicted"/>
<gene>
    <name evidence="1" type="ORF">F6S87_03095</name>
</gene>
<reference evidence="1 2" key="1">
    <citation type="submission" date="2019-09" db="EMBL/GenBank/DDBJ databases">
        <title>Phylogenetic characterization of a novel taxon of the genus Bifidobacterium: Bifidobacterium choloepi sp. nov.</title>
        <authorList>
            <person name="Modesto M."/>
            <person name="Satti M."/>
        </authorList>
    </citation>
    <scope>NUCLEOTIDE SEQUENCE [LARGE SCALE GENOMIC DNA]</scope>
    <source>
        <strain evidence="1 2">BRDM6</strain>
    </source>
</reference>
<comment type="caution">
    <text evidence="1">The sequence shown here is derived from an EMBL/GenBank/DDBJ whole genome shotgun (WGS) entry which is preliminary data.</text>
</comment>
<dbReference type="Proteomes" id="UP000469292">
    <property type="component" value="Unassembled WGS sequence"/>
</dbReference>
<dbReference type="EMBL" id="VYSG01000001">
    <property type="protein sequence ID" value="NEG69620.1"/>
    <property type="molecule type" value="Genomic_DNA"/>
</dbReference>
<protein>
    <submittedName>
        <fullName evidence="1">Uncharacterized protein</fullName>
    </submittedName>
</protein>
<evidence type="ECO:0000313" key="2">
    <source>
        <dbReference type="Proteomes" id="UP000469292"/>
    </source>
</evidence>
<accession>A0A6I5NAY9</accession>
<organism evidence="1 2">
    <name type="scientific">Bifidobacterium choloepi</name>
    <dbReference type="NCBI Taxonomy" id="2614131"/>
    <lineage>
        <taxon>Bacteria</taxon>
        <taxon>Bacillati</taxon>
        <taxon>Actinomycetota</taxon>
        <taxon>Actinomycetes</taxon>
        <taxon>Bifidobacteriales</taxon>
        <taxon>Bifidobacteriaceae</taxon>
        <taxon>Bifidobacterium</taxon>
    </lineage>
</organism>
<sequence length="192" mass="20245">MVRLRVAVVVVAVVIVLSIVFAFIWPGWAIRSTTNEPLATASASASASPTISASALPDNATTLLKSMPDSVSTFARTKADAATTWQSAEPLEEYTLVYSDGTDVDDVTLTVAQWSDSDGASGEYGTLTGALTGKTIASGLIKVDGNKTGEYVVAYDGDSTDKAVAYWYNDTVLFEATGAVNAVETVFEYFPM</sequence>
<evidence type="ECO:0000313" key="1">
    <source>
        <dbReference type="EMBL" id="NEG69620.1"/>
    </source>
</evidence>
<keyword evidence="2" id="KW-1185">Reference proteome</keyword>
<dbReference type="AlphaFoldDB" id="A0A6I5NAY9"/>